<organism evidence="5 6">
    <name type="scientific">Fodinibius sediminis</name>
    <dbReference type="NCBI Taxonomy" id="1214077"/>
    <lineage>
        <taxon>Bacteria</taxon>
        <taxon>Pseudomonadati</taxon>
        <taxon>Balneolota</taxon>
        <taxon>Balneolia</taxon>
        <taxon>Balneolales</taxon>
        <taxon>Balneolaceae</taxon>
        <taxon>Fodinibius</taxon>
    </lineage>
</organism>
<dbReference type="RefSeq" id="WP_142714733.1">
    <property type="nucleotide sequence ID" value="NZ_FXTH01000009.1"/>
</dbReference>
<protein>
    <submittedName>
        <fullName evidence="5">Peroxiredoxin</fullName>
    </submittedName>
</protein>
<dbReference type="EMBL" id="FXTH01000009">
    <property type="protein sequence ID" value="SMO69168.1"/>
    <property type="molecule type" value="Genomic_DNA"/>
</dbReference>
<dbReference type="OrthoDB" id="9809746at2"/>
<dbReference type="PANTHER" id="PTHR43110:SF1">
    <property type="entry name" value="THIOL PEROXIDASE"/>
    <property type="match status" value="1"/>
</dbReference>
<accession>A0A521DC51</accession>
<evidence type="ECO:0000313" key="6">
    <source>
        <dbReference type="Proteomes" id="UP000317593"/>
    </source>
</evidence>
<dbReference type="SUPFAM" id="SSF52833">
    <property type="entry name" value="Thioredoxin-like"/>
    <property type="match status" value="1"/>
</dbReference>
<dbReference type="InterPro" id="IPR000866">
    <property type="entry name" value="AhpC/TSA"/>
</dbReference>
<dbReference type="PROSITE" id="PS51352">
    <property type="entry name" value="THIOREDOXIN_2"/>
    <property type="match status" value="1"/>
</dbReference>
<evidence type="ECO:0000256" key="3">
    <source>
        <dbReference type="PIRSR" id="PIRSR000239-1"/>
    </source>
</evidence>
<dbReference type="InterPro" id="IPR024706">
    <property type="entry name" value="Peroxiredoxin_AhpC-typ"/>
</dbReference>
<dbReference type="Pfam" id="PF00578">
    <property type="entry name" value="AhpC-TSA"/>
    <property type="match status" value="1"/>
</dbReference>
<gene>
    <name evidence="5" type="ORF">SAMN06265218_109153</name>
</gene>
<reference evidence="5 6" key="1">
    <citation type="submission" date="2017-05" db="EMBL/GenBank/DDBJ databases">
        <authorList>
            <person name="Varghese N."/>
            <person name="Submissions S."/>
        </authorList>
    </citation>
    <scope>NUCLEOTIDE SEQUENCE [LARGE SCALE GENOMIC DNA]</scope>
    <source>
        <strain evidence="5 6">DSM 21194</strain>
    </source>
</reference>
<feature type="active site" description="Cysteine sulfenic acid (-SOH) intermediate; for peroxidase activity" evidence="3">
    <location>
        <position position="46"/>
    </location>
</feature>
<dbReference type="Gene3D" id="3.40.30.10">
    <property type="entry name" value="Glutaredoxin"/>
    <property type="match status" value="1"/>
</dbReference>
<keyword evidence="6" id="KW-1185">Reference proteome</keyword>
<dbReference type="AlphaFoldDB" id="A0A521DC51"/>
<dbReference type="InterPro" id="IPR036249">
    <property type="entry name" value="Thioredoxin-like_sf"/>
</dbReference>
<dbReference type="GO" id="GO:0016209">
    <property type="term" value="F:antioxidant activity"/>
    <property type="evidence" value="ECO:0007669"/>
    <property type="project" value="InterPro"/>
</dbReference>
<sequence length="156" mass="17602">MIPEVNDSAPDFTLLNTEGNKISLADFKEKQKVVLLFFPLAFSSVCTEELCFTRDNMKLYHAMNARVLAVSVDSFFALNAFKKAENLNFTLLSDFNKEVARSYNVLYEDYFGMKGVARRAVFVIGEDGIIRHREVLEDSGDLPDFKAVQQVLGTLS</sequence>
<name>A0A521DC51_9BACT</name>
<evidence type="ECO:0000256" key="1">
    <source>
        <dbReference type="ARBA" id="ARBA00023002"/>
    </source>
</evidence>
<evidence type="ECO:0000259" key="4">
    <source>
        <dbReference type="PROSITE" id="PS51352"/>
    </source>
</evidence>
<dbReference type="GO" id="GO:0016491">
    <property type="term" value="F:oxidoreductase activity"/>
    <property type="evidence" value="ECO:0007669"/>
    <property type="project" value="UniProtKB-KW"/>
</dbReference>
<proteinExistence type="predicted"/>
<dbReference type="InterPro" id="IPR050455">
    <property type="entry name" value="Tpx_Peroxidase_subfamily"/>
</dbReference>
<dbReference type="Proteomes" id="UP000317593">
    <property type="component" value="Unassembled WGS sequence"/>
</dbReference>
<dbReference type="PIRSF" id="PIRSF000239">
    <property type="entry name" value="AHPC"/>
    <property type="match status" value="1"/>
</dbReference>
<dbReference type="PANTHER" id="PTHR43110">
    <property type="entry name" value="THIOL PEROXIDASE"/>
    <property type="match status" value="1"/>
</dbReference>
<dbReference type="InterPro" id="IPR013766">
    <property type="entry name" value="Thioredoxin_domain"/>
</dbReference>
<evidence type="ECO:0000256" key="2">
    <source>
        <dbReference type="ARBA" id="ARBA00023284"/>
    </source>
</evidence>
<evidence type="ECO:0000313" key="5">
    <source>
        <dbReference type="EMBL" id="SMO69168.1"/>
    </source>
</evidence>
<feature type="domain" description="Thioredoxin" evidence="4">
    <location>
        <begin position="3"/>
        <end position="156"/>
    </location>
</feature>
<keyword evidence="1" id="KW-0560">Oxidoreductase</keyword>
<keyword evidence="2" id="KW-0676">Redox-active center</keyword>